<dbReference type="Pfam" id="PF00400">
    <property type="entry name" value="WD40"/>
    <property type="match status" value="3"/>
</dbReference>
<keyword evidence="4 11" id="KW-0853">WD repeat</keyword>
<reference evidence="13" key="2">
    <citation type="submission" date="2022-08" db="UniProtKB">
        <authorList>
            <consortium name="EnsemblMetazoa"/>
        </authorList>
    </citation>
    <scope>IDENTIFICATION</scope>
    <source>
        <strain evidence="13">EBRO</strain>
    </source>
</reference>
<comment type="subcellular location">
    <subcellularLocation>
        <location evidence="1">Nucleus</location>
    </subcellularLocation>
</comment>
<dbReference type="SUPFAM" id="SSF50978">
    <property type="entry name" value="WD40 repeat-like"/>
    <property type="match status" value="1"/>
</dbReference>
<keyword evidence="5" id="KW-0677">Repeat</keyword>
<protein>
    <recommendedName>
        <fullName evidence="9">Polycomb protein esc</fullName>
    </recommendedName>
    <alternativeName>
        <fullName evidence="10">Protein extra sex combs</fullName>
    </alternativeName>
</protein>
<evidence type="ECO:0000256" key="8">
    <source>
        <dbReference type="ARBA" id="ARBA00023242"/>
    </source>
</evidence>
<feature type="region of interest" description="Disordered" evidence="12">
    <location>
        <begin position="1"/>
        <end position="63"/>
    </location>
</feature>
<evidence type="ECO:0000256" key="5">
    <source>
        <dbReference type="ARBA" id="ARBA00022737"/>
    </source>
</evidence>
<dbReference type="SMART" id="SM00320">
    <property type="entry name" value="WD40"/>
    <property type="match status" value="6"/>
</dbReference>
<proteinExistence type="inferred from homology"/>
<feature type="compositionally biased region" description="Basic residues" evidence="12">
    <location>
        <begin position="50"/>
        <end position="63"/>
    </location>
</feature>
<comment type="similarity">
    <text evidence="2">Belongs to the WD repeat ESC family.</text>
</comment>
<evidence type="ECO:0000256" key="6">
    <source>
        <dbReference type="ARBA" id="ARBA00023015"/>
    </source>
</evidence>
<sequence length="427" mass="48672">MKLAMKEEAVNNQHAGEASDDEDDEDLHETSSIGSTCTDNTSNGSESQINRKKRRRSKKKVPKGAKPIYKFAGYVKEDHGQALFGCMFNHDLRSGELPTFATVGSNRVTIYQCQEDGEITLKQCYADPDTEEVFYTCAWSHDVETDRPTLAAAGLRGVLRVFNTASLKGHKCFIGHGHAINEVKFHPKEPYLVMSASKDHSLRLWNTKTDICIAVFGGVEGHRDEVLSFDFDILGTRFMSCGMDHSLKLWRLDTDTMKNAIRNSYTFNEAKSLSRFPSENEHFPVFSTRDIHRNYVDCVRWMGDFVLSKSCENTIVCWKPGKLDDVEVKHNETAATVITTLEFKESEIWFVRFSLDYWQKYLALGNQTGRTYIWELDTDDPVNPRCSTLFHPKCTTAIRQTSFSRSGNILICVCDDGTVWRWDKINN</sequence>
<reference evidence="14" key="1">
    <citation type="submission" date="2021-09" db="EMBL/GenBank/DDBJ databases">
        <authorList>
            <consortium name="Infravec"/>
            <person name="Campbell I L."/>
            <person name="Maslen G."/>
            <person name="Yates A."/>
        </authorList>
    </citation>
    <scope>NUCLEOTIDE SEQUENCE [LARGE SCALE GENOMIC DNA]</scope>
    <source>
        <strain evidence="14">Infravec2 EBRE</strain>
    </source>
</reference>
<evidence type="ECO:0000313" key="14">
    <source>
        <dbReference type="Proteomes" id="UP000075880"/>
    </source>
</evidence>
<keyword evidence="3" id="KW-0678">Repressor</keyword>
<dbReference type="InterPro" id="IPR001680">
    <property type="entry name" value="WD40_rpt"/>
</dbReference>
<evidence type="ECO:0000256" key="3">
    <source>
        <dbReference type="ARBA" id="ARBA00022491"/>
    </source>
</evidence>
<evidence type="ECO:0000256" key="11">
    <source>
        <dbReference type="PROSITE-ProRule" id="PRU00221"/>
    </source>
</evidence>
<feature type="compositionally biased region" description="Polar residues" evidence="12">
    <location>
        <begin position="30"/>
        <end position="48"/>
    </location>
</feature>
<dbReference type="InterPro" id="IPR019775">
    <property type="entry name" value="WD40_repeat_CS"/>
</dbReference>
<dbReference type="PANTHER" id="PTHR10253">
    <property type="entry name" value="POLYCOMB PROTEIN"/>
    <property type="match status" value="1"/>
</dbReference>
<dbReference type="FunFam" id="2.130.10.10:FF:000056">
    <property type="entry name" value="Polycomb protein eed"/>
    <property type="match status" value="1"/>
</dbReference>
<keyword evidence="14" id="KW-1185">Reference proteome</keyword>
<feature type="repeat" description="WD" evidence="11">
    <location>
        <begin position="219"/>
        <end position="260"/>
    </location>
</feature>
<dbReference type="GO" id="GO:0005634">
    <property type="term" value="C:nucleus"/>
    <property type="evidence" value="ECO:0007669"/>
    <property type="project" value="UniProtKB-SubCell"/>
</dbReference>
<evidence type="ECO:0000256" key="12">
    <source>
        <dbReference type="SAM" id="MobiDB-lite"/>
    </source>
</evidence>
<feature type="repeat" description="WD" evidence="11">
    <location>
        <begin position="173"/>
        <end position="215"/>
    </location>
</feature>
<dbReference type="EnsemblMetazoa" id="ENSAATROPT011156">
    <property type="protein sequence ID" value="ENSAATROPP010081"/>
    <property type="gene ID" value="ENSAATROPG009081"/>
</dbReference>
<dbReference type="PROSITE" id="PS00678">
    <property type="entry name" value="WD_REPEATS_1"/>
    <property type="match status" value="1"/>
</dbReference>
<dbReference type="InterPro" id="IPR051243">
    <property type="entry name" value="PcG_WD-repeat"/>
</dbReference>
<evidence type="ECO:0000256" key="9">
    <source>
        <dbReference type="ARBA" id="ARBA00072179"/>
    </source>
</evidence>
<keyword evidence="8" id="KW-0539">Nucleus</keyword>
<dbReference type="Gene3D" id="2.130.10.10">
    <property type="entry name" value="YVTN repeat-like/Quinoprotein amine dehydrogenase"/>
    <property type="match status" value="1"/>
</dbReference>
<dbReference type="OrthoDB" id="7318948at2759"/>
<evidence type="ECO:0000256" key="4">
    <source>
        <dbReference type="ARBA" id="ARBA00022574"/>
    </source>
</evidence>
<evidence type="ECO:0000256" key="7">
    <source>
        <dbReference type="ARBA" id="ARBA00023163"/>
    </source>
</evidence>
<dbReference type="STRING" id="41427.A0A182IVW2"/>
<dbReference type="EnsemblMetazoa" id="AATE006490-RA">
    <property type="protein sequence ID" value="AATE006490-PA.1"/>
    <property type="gene ID" value="AATE006490"/>
</dbReference>
<dbReference type="VEuPathDB" id="VectorBase:AATE006490"/>
<evidence type="ECO:0000256" key="2">
    <source>
        <dbReference type="ARBA" id="ARBA00008075"/>
    </source>
</evidence>
<dbReference type="PROSITE" id="PS50082">
    <property type="entry name" value="WD_REPEATS_2"/>
    <property type="match status" value="2"/>
</dbReference>
<evidence type="ECO:0000256" key="10">
    <source>
        <dbReference type="ARBA" id="ARBA00076259"/>
    </source>
</evidence>
<dbReference type="AlphaFoldDB" id="A0A182IVW2"/>
<feature type="compositionally biased region" description="Acidic residues" evidence="12">
    <location>
        <begin position="18"/>
        <end position="27"/>
    </location>
</feature>
<organism evidence="13">
    <name type="scientific">Anopheles atroparvus</name>
    <name type="common">European mosquito</name>
    <dbReference type="NCBI Taxonomy" id="41427"/>
    <lineage>
        <taxon>Eukaryota</taxon>
        <taxon>Metazoa</taxon>
        <taxon>Ecdysozoa</taxon>
        <taxon>Arthropoda</taxon>
        <taxon>Hexapoda</taxon>
        <taxon>Insecta</taxon>
        <taxon>Pterygota</taxon>
        <taxon>Neoptera</taxon>
        <taxon>Endopterygota</taxon>
        <taxon>Diptera</taxon>
        <taxon>Nematocera</taxon>
        <taxon>Culicoidea</taxon>
        <taxon>Culicidae</taxon>
        <taxon>Anophelinae</taxon>
        <taxon>Anopheles</taxon>
    </lineage>
</organism>
<dbReference type="InterPro" id="IPR015943">
    <property type="entry name" value="WD40/YVTN_repeat-like_dom_sf"/>
</dbReference>
<dbReference type="Proteomes" id="UP000075880">
    <property type="component" value="Unassembled WGS sequence"/>
</dbReference>
<dbReference type="InterPro" id="IPR036322">
    <property type="entry name" value="WD40_repeat_dom_sf"/>
</dbReference>
<evidence type="ECO:0000313" key="13">
    <source>
        <dbReference type="EnsemblMetazoa" id="AATE006490-PA.1"/>
    </source>
</evidence>
<keyword evidence="6" id="KW-0805">Transcription regulation</keyword>
<keyword evidence="7" id="KW-0804">Transcription</keyword>
<accession>A0A182IVW2</accession>
<name>A0A182IVW2_ANOAO</name>
<dbReference type="PROSITE" id="PS50294">
    <property type="entry name" value="WD_REPEATS_REGION"/>
    <property type="match status" value="2"/>
</dbReference>
<evidence type="ECO:0000256" key="1">
    <source>
        <dbReference type="ARBA" id="ARBA00004123"/>
    </source>
</evidence>